<evidence type="ECO:0000256" key="6">
    <source>
        <dbReference type="ARBA" id="ARBA00022984"/>
    </source>
</evidence>
<evidence type="ECO:0000256" key="14">
    <source>
        <dbReference type="ARBA" id="ARBA00044770"/>
    </source>
</evidence>
<dbReference type="EC" id="2.4.99.28" evidence="14"/>
<evidence type="ECO:0000256" key="16">
    <source>
        <dbReference type="ARBA" id="ARBA00049966"/>
    </source>
</evidence>
<accession>A0A9D1DTQ8</accession>
<comment type="similarity">
    <text evidence="11">Belongs to the SEDS family. FtsW subfamily.</text>
</comment>
<feature type="transmembrane region" description="Helical" evidence="17">
    <location>
        <begin position="138"/>
        <end position="158"/>
    </location>
</feature>
<sequence>MTKLKDIIKNIDKPLFILTLILFVLGLVMIFSASNVTSYMNGGSPYDYFFRQGLFLLVSFIFCIIMVKFNTKFYGMMSNILLIAFVAVLILLLIYGKATNYAVSWIPIGPFTLQPSEFIKVIMIVFMARFYEVHEKRLNNFFIAIIPLIVGVIITFLIMLQPDLGTAIIFAGLTGIIFFSSPVSRLIKFKVIGLFLGMCLVVGAVLIMTGGSFLQARQIERFNFTRPCDRLLDTGNQVCNGYISINNGGLTGVGLGNSTQKYLYLPYPYTDFIFAVTVEELGLVVGIIIILAYLYLLYRILKIGRDSYTNRGALLCYGVAVYIFLHVVVNLMGLFGLMPMTGVPLPFLSYGGSFTLCLMVSLAIVQRVNIENRLRDEKK</sequence>
<keyword evidence="4 17" id="KW-0812">Transmembrane</keyword>
<evidence type="ECO:0000256" key="4">
    <source>
        <dbReference type="ARBA" id="ARBA00022692"/>
    </source>
</evidence>
<feature type="transmembrane region" description="Helical" evidence="17">
    <location>
        <begin position="15"/>
        <end position="36"/>
    </location>
</feature>
<dbReference type="GO" id="GO:0015648">
    <property type="term" value="F:lipid-linked peptidoglycan transporter activity"/>
    <property type="evidence" value="ECO:0007669"/>
    <property type="project" value="TreeGrafter"/>
</dbReference>
<organism evidence="18 19">
    <name type="scientific">Candidatus Onthousia excrementipullorum</name>
    <dbReference type="NCBI Taxonomy" id="2840884"/>
    <lineage>
        <taxon>Bacteria</taxon>
        <taxon>Bacillati</taxon>
        <taxon>Bacillota</taxon>
        <taxon>Bacilli</taxon>
        <taxon>Candidatus Onthousia</taxon>
    </lineage>
</organism>
<evidence type="ECO:0000313" key="19">
    <source>
        <dbReference type="Proteomes" id="UP000824232"/>
    </source>
</evidence>
<evidence type="ECO:0000256" key="12">
    <source>
        <dbReference type="ARBA" id="ARBA00041185"/>
    </source>
</evidence>
<evidence type="ECO:0000256" key="9">
    <source>
        <dbReference type="ARBA" id="ARBA00032370"/>
    </source>
</evidence>
<keyword evidence="7 17" id="KW-1133">Transmembrane helix</keyword>
<feature type="transmembrane region" description="Helical" evidence="17">
    <location>
        <begin position="313"/>
        <end position="335"/>
    </location>
</feature>
<reference evidence="18" key="1">
    <citation type="submission" date="2020-10" db="EMBL/GenBank/DDBJ databases">
        <authorList>
            <person name="Gilroy R."/>
        </authorList>
    </citation>
    <scope>NUCLEOTIDE SEQUENCE</scope>
    <source>
        <strain evidence="18">CHK184-20233</strain>
    </source>
</reference>
<feature type="transmembrane region" description="Helical" evidence="17">
    <location>
        <begin position="164"/>
        <end position="184"/>
    </location>
</feature>
<dbReference type="PANTHER" id="PTHR30474:SF2">
    <property type="entry name" value="PEPTIDOGLYCAN GLYCOSYLTRANSFERASE FTSW-RELATED"/>
    <property type="match status" value="1"/>
</dbReference>
<dbReference type="EMBL" id="DVHC01000022">
    <property type="protein sequence ID" value="HIR58788.1"/>
    <property type="molecule type" value="Genomic_DNA"/>
</dbReference>
<evidence type="ECO:0000256" key="11">
    <source>
        <dbReference type="ARBA" id="ARBA00038053"/>
    </source>
</evidence>
<keyword evidence="8 17" id="KW-0472">Membrane</keyword>
<dbReference type="PANTHER" id="PTHR30474">
    <property type="entry name" value="CELL CYCLE PROTEIN"/>
    <property type="match status" value="1"/>
</dbReference>
<dbReference type="GO" id="GO:0009252">
    <property type="term" value="P:peptidoglycan biosynthetic process"/>
    <property type="evidence" value="ECO:0007669"/>
    <property type="project" value="UniProtKB-KW"/>
</dbReference>
<protein>
    <recommendedName>
        <fullName evidence="12">Probable peptidoglycan glycosyltransferase FtsW</fullName>
        <ecNumber evidence="14">2.4.99.28</ecNumber>
    </recommendedName>
    <alternativeName>
        <fullName evidence="13">Cell division protein FtsW</fullName>
    </alternativeName>
    <alternativeName>
        <fullName evidence="10">Cell wall polymerase</fullName>
    </alternativeName>
    <alternativeName>
        <fullName evidence="9">Peptidoglycan polymerase</fullName>
    </alternativeName>
</protein>
<comment type="caution">
    <text evidence="18">The sequence shown here is derived from an EMBL/GenBank/DDBJ whole genome shotgun (WGS) entry which is preliminary data.</text>
</comment>
<gene>
    <name evidence="18" type="ORF">IAB38_01940</name>
</gene>
<dbReference type="AlphaFoldDB" id="A0A9D1DTQ8"/>
<feature type="transmembrane region" description="Helical" evidence="17">
    <location>
        <begin position="48"/>
        <end position="67"/>
    </location>
</feature>
<evidence type="ECO:0000256" key="7">
    <source>
        <dbReference type="ARBA" id="ARBA00022989"/>
    </source>
</evidence>
<keyword evidence="5" id="KW-0133">Cell shape</keyword>
<feature type="transmembrane region" description="Helical" evidence="17">
    <location>
        <begin position="281"/>
        <end position="301"/>
    </location>
</feature>
<evidence type="ECO:0000256" key="5">
    <source>
        <dbReference type="ARBA" id="ARBA00022960"/>
    </source>
</evidence>
<comment type="subcellular location">
    <subcellularLocation>
        <location evidence="1">Membrane</location>
        <topology evidence="1">Multi-pass membrane protein</topology>
    </subcellularLocation>
</comment>
<evidence type="ECO:0000256" key="17">
    <source>
        <dbReference type="SAM" id="Phobius"/>
    </source>
</evidence>
<dbReference type="GO" id="GO:0008360">
    <property type="term" value="P:regulation of cell shape"/>
    <property type="evidence" value="ECO:0007669"/>
    <property type="project" value="UniProtKB-KW"/>
</dbReference>
<evidence type="ECO:0000256" key="2">
    <source>
        <dbReference type="ARBA" id="ARBA00022676"/>
    </source>
</evidence>
<feature type="transmembrane region" description="Helical" evidence="17">
    <location>
        <begin position="347"/>
        <end position="365"/>
    </location>
</feature>
<dbReference type="GO" id="GO:0051301">
    <property type="term" value="P:cell division"/>
    <property type="evidence" value="ECO:0007669"/>
    <property type="project" value="InterPro"/>
</dbReference>
<comment type="catalytic activity">
    <reaction evidence="15">
        <text>[GlcNAc-(1-&gt;4)-Mur2Ac(oyl-L-Ala-gamma-D-Glu-L-Lys-D-Ala-D-Ala)](n)-di-trans,octa-cis-undecaprenyl diphosphate + beta-D-GlcNAc-(1-&gt;4)-Mur2Ac(oyl-L-Ala-gamma-D-Glu-L-Lys-D-Ala-D-Ala)-di-trans,octa-cis-undecaprenyl diphosphate = [GlcNAc-(1-&gt;4)-Mur2Ac(oyl-L-Ala-gamma-D-Glu-L-Lys-D-Ala-D-Ala)](n+1)-di-trans,octa-cis-undecaprenyl diphosphate + di-trans,octa-cis-undecaprenyl diphosphate + H(+)</text>
        <dbReference type="Rhea" id="RHEA:23708"/>
        <dbReference type="Rhea" id="RHEA-COMP:9602"/>
        <dbReference type="Rhea" id="RHEA-COMP:9603"/>
        <dbReference type="ChEBI" id="CHEBI:15378"/>
        <dbReference type="ChEBI" id="CHEBI:58405"/>
        <dbReference type="ChEBI" id="CHEBI:60033"/>
        <dbReference type="ChEBI" id="CHEBI:78435"/>
        <dbReference type="EC" id="2.4.99.28"/>
    </reaction>
</comment>
<reference evidence="18" key="2">
    <citation type="journal article" date="2021" name="PeerJ">
        <title>Extensive microbial diversity within the chicken gut microbiome revealed by metagenomics and culture.</title>
        <authorList>
            <person name="Gilroy R."/>
            <person name="Ravi A."/>
            <person name="Getino M."/>
            <person name="Pursley I."/>
            <person name="Horton D.L."/>
            <person name="Alikhan N.F."/>
            <person name="Baker D."/>
            <person name="Gharbi K."/>
            <person name="Hall N."/>
            <person name="Watson M."/>
            <person name="Adriaenssens E.M."/>
            <person name="Foster-Nyarko E."/>
            <person name="Jarju S."/>
            <person name="Secka A."/>
            <person name="Antonio M."/>
            <person name="Oren A."/>
            <person name="Chaudhuri R.R."/>
            <person name="La Ragione R."/>
            <person name="Hildebrand F."/>
            <person name="Pallen M.J."/>
        </authorList>
    </citation>
    <scope>NUCLEOTIDE SEQUENCE</scope>
    <source>
        <strain evidence="18">CHK184-20233</strain>
    </source>
</reference>
<evidence type="ECO:0000256" key="13">
    <source>
        <dbReference type="ARBA" id="ARBA00041418"/>
    </source>
</evidence>
<dbReference type="InterPro" id="IPR001182">
    <property type="entry name" value="FtsW/RodA"/>
</dbReference>
<dbReference type="GO" id="GO:0032153">
    <property type="term" value="C:cell division site"/>
    <property type="evidence" value="ECO:0007669"/>
    <property type="project" value="TreeGrafter"/>
</dbReference>
<evidence type="ECO:0000256" key="8">
    <source>
        <dbReference type="ARBA" id="ARBA00023136"/>
    </source>
</evidence>
<evidence type="ECO:0000256" key="1">
    <source>
        <dbReference type="ARBA" id="ARBA00004141"/>
    </source>
</evidence>
<dbReference type="GO" id="GO:0008955">
    <property type="term" value="F:peptidoglycan glycosyltransferase activity"/>
    <property type="evidence" value="ECO:0007669"/>
    <property type="project" value="UniProtKB-EC"/>
</dbReference>
<keyword evidence="2" id="KW-0328">Glycosyltransferase</keyword>
<evidence type="ECO:0000256" key="3">
    <source>
        <dbReference type="ARBA" id="ARBA00022679"/>
    </source>
</evidence>
<evidence type="ECO:0000256" key="15">
    <source>
        <dbReference type="ARBA" id="ARBA00049902"/>
    </source>
</evidence>
<feature type="transmembrane region" description="Helical" evidence="17">
    <location>
        <begin position="79"/>
        <end position="96"/>
    </location>
</feature>
<name>A0A9D1DTQ8_9FIRM</name>
<feature type="transmembrane region" description="Helical" evidence="17">
    <location>
        <begin position="191"/>
        <end position="214"/>
    </location>
</feature>
<proteinExistence type="inferred from homology"/>
<evidence type="ECO:0000256" key="10">
    <source>
        <dbReference type="ARBA" id="ARBA00033270"/>
    </source>
</evidence>
<comment type="function">
    <text evidence="16">Peptidoglycan polymerase that is essential for cell division.</text>
</comment>
<dbReference type="Proteomes" id="UP000824232">
    <property type="component" value="Unassembled WGS sequence"/>
</dbReference>
<feature type="transmembrane region" description="Helical" evidence="17">
    <location>
        <begin position="102"/>
        <end position="126"/>
    </location>
</feature>
<dbReference type="Pfam" id="PF01098">
    <property type="entry name" value="FTSW_RODA_SPOVE"/>
    <property type="match status" value="1"/>
</dbReference>
<dbReference type="GO" id="GO:0005886">
    <property type="term" value="C:plasma membrane"/>
    <property type="evidence" value="ECO:0007669"/>
    <property type="project" value="TreeGrafter"/>
</dbReference>
<evidence type="ECO:0000313" key="18">
    <source>
        <dbReference type="EMBL" id="HIR58788.1"/>
    </source>
</evidence>
<keyword evidence="6" id="KW-0573">Peptidoglycan synthesis</keyword>
<keyword evidence="3" id="KW-0808">Transferase</keyword>